<keyword evidence="4" id="KW-1185">Reference proteome</keyword>
<gene>
    <name evidence="3" type="ORF">PBRASI_LOCUS2236</name>
</gene>
<protein>
    <submittedName>
        <fullName evidence="3">6440_t:CDS:1</fullName>
    </submittedName>
</protein>
<proteinExistence type="predicted"/>
<evidence type="ECO:0000256" key="1">
    <source>
        <dbReference type="SAM" id="MobiDB-lite"/>
    </source>
</evidence>
<keyword evidence="2" id="KW-1133">Transmembrane helix</keyword>
<evidence type="ECO:0000313" key="4">
    <source>
        <dbReference type="Proteomes" id="UP000789739"/>
    </source>
</evidence>
<sequence length="400" mass="45116">MATINITELLNQIFPDLNTLEDLISKALESFGEANKLRRVYPNVVELRKQFITVVEENADQILRIKSYCDDVAIYCEGASNKQYHIKDIKDTLPTLRADALRYAQALKDLKTRYQSVVDEISDYLTALRREKYEEDFKTRRDRALDLISYLAITAFSGIACYGMLVAANAEQSPSTNEYAEQSSSITETSRPAQTEVNMTGGDAEFTNIRADTKNSTDNSSAFNETSNNVNSSSITNSTFGGFTSVIPLMPRRYPHIGMPLALVILFWNWQPRILSRLPNGAKKLLPRILVKCLSLIPCVSRGTSNDTRYEDFTLPLSKLDQIRIPAIVENIGTLVNFFDNQVNGFDIMIERLESAGSQDFLNLSLEVEKKTVQIWNERKQNCEDSFSRIKLIVASAELA</sequence>
<feature type="transmembrane region" description="Helical" evidence="2">
    <location>
        <begin position="147"/>
        <end position="168"/>
    </location>
</feature>
<dbReference type="OrthoDB" id="10348417at2759"/>
<name>A0A9N8WQW4_9GLOM</name>
<reference evidence="3" key="1">
    <citation type="submission" date="2021-06" db="EMBL/GenBank/DDBJ databases">
        <authorList>
            <person name="Kallberg Y."/>
            <person name="Tangrot J."/>
            <person name="Rosling A."/>
        </authorList>
    </citation>
    <scope>NUCLEOTIDE SEQUENCE</scope>
    <source>
        <strain evidence="3">BR232B</strain>
    </source>
</reference>
<dbReference type="Proteomes" id="UP000789739">
    <property type="component" value="Unassembled WGS sequence"/>
</dbReference>
<feature type="region of interest" description="Disordered" evidence="1">
    <location>
        <begin position="174"/>
        <end position="194"/>
    </location>
</feature>
<dbReference type="EMBL" id="CAJVPI010000169">
    <property type="protein sequence ID" value="CAG8493557.1"/>
    <property type="molecule type" value="Genomic_DNA"/>
</dbReference>
<keyword evidence="2" id="KW-0472">Membrane</keyword>
<keyword evidence="2" id="KW-0812">Transmembrane</keyword>
<evidence type="ECO:0000256" key="2">
    <source>
        <dbReference type="SAM" id="Phobius"/>
    </source>
</evidence>
<evidence type="ECO:0000313" key="3">
    <source>
        <dbReference type="EMBL" id="CAG8493557.1"/>
    </source>
</evidence>
<accession>A0A9N8WQW4</accession>
<comment type="caution">
    <text evidence="3">The sequence shown here is derived from an EMBL/GenBank/DDBJ whole genome shotgun (WGS) entry which is preliminary data.</text>
</comment>
<dbReference type="AlphaFoldDB" id="A0A9N8WQW4"/>
<organism evidence="3 4">
    <name type="scientific">Paraglomus brasilianum</name>
    <dbReference type="NCBI Taxonomy" id="144538"/>
    <lineage>
        <taxon>Eukaryota</taxon>
        <taxon>Fungi</taxon>
        <taxon>Fungi incertae sedis</taxon>
        <taxon>Mucoromycota</taxon>
        <taxon>Glomeromycotina</taxon>
        <taxon>Glomeromycetes</taxon>
        <taxon>Paraglomerales</taxon>
        <taxon>Paraglomeraceae</taxon>
        <taxon>Paraglomus</taxon>
    </lineage>
</organism>